<organism evidence="1">
    <name type="scientific">bioreactor metagenome</name>
    <dbReference type="NCBI Taxonomy" id="1076179"/>
    <lineage>
        <taxon>unclassified sequences</taxon>
        <taxon>metagenomes</taxon>
        <taxon>ecological metagenomes</taxon>
    </lineage>
</organism>
<evidence type="ECO:0008006" key="2">
    <source>
        <dbReference type="Google" id="ProtNLM"/>
    </source>
</evidence>
<reference evidence="1" key="1">
    <citation type="submission" date="2019-08" db="EMBL/GenBank/DDBJ databases">
        <authorList>
            <person name="Kucharzyk K."/>
            <person name="Murdoch R.W."/>
            <person name="Higgins S."/>
            <person name="Loffler F."/>
        </authorList>
    </citation>
    <scope>NUCLEOTIDE SEQUENCE</scope>
</reference>
<sequence length="224" mass="24898">MSTDGWSGEGRDYYIADNTLYYSTFKHVSASELAYAINKFDLASEVSSVIYEGACVTKGYQDTLFIDFPDDHIAQIDLDGNVLLEDIAGVGLEYDPASGTFMWDSKLRYADGTLSDTTLFCDMEGLFIDVSSGTIYFCPETYQSTAYLIGRGIDDLITQNEPGFYSCDMTFGNITKINGDTPSSIWAWGDGYVYYSIKGSGAYPSCRCKPDGSEWEEVGWMFQQ</sequence>
<name>A0A645EVH5_9ZZZZ</name>
<protein>
    <recommendedName>
        <fullName evidence="2">DUF5050 domain-containing protein</fullName>
    </recommendedName>
</protein>
<comment type="caution">
    <text evidence="1">The sequence shown here is derived from an EMBL/GenBank/DDBJ whole genome shotgun (WGS) entry which is preliminary data.</text>
</comment>
<evidence type="ECO:0000313" key="1">
    <source>
        <dbReference type="EMBL" id="MPN04503.1"/>
    </source>
</evidence>
<accession>A0A645EVH5</accession>
<dbReference type="AlphaFoldDB" id="A0A645EVH5"/>
<dbReference type="EMBL" id="VSSQ01050412">
    <property type="protein sequence ID" value="MPN04503.1"/>
    <property type="molecule type" value="Genomic_DNA"/>
</dbReference>
<proteinExistence type="predicted"/>
<gene>
    <name evidence="1" type="ORF">SDC9_151744</name>
</gene>